<organism evidence="9 10">
    <name type="scientific">Planococcus dechangensis</name>
    <dbReference type="NCBI Taxonomy" id="1176255"/>
    <lineage>
        <taxon>Bacteria</taxon>
        <taxon>Bacillati</taxon>
        <taxon>Bacillota</taxon>
        <taxon>Bacilli</taxon>
        <taxon>Bacillales</taxon>
        <taxon>Caryophanaceae</taxon>
        <taxon>Planococcus</taxon>
    </lineage>
</organism>
<keyword evidence="6 7" id="KW-0472">Membrane</keyword>
<dbReference type="PANTHER" id="PTHR30193">
    <property type="entry name" value="ABC TRANSPORTER PERMEASE PROTEIN"/>
    <property type="match status" value="1"/>
</dbReference>
<feature type="transmembrane region" description="Helical" evidence="7">
    <location>
        <begin position="109"/>
        <end position="136"/>
    </location>
</feature>
<evidence type="ECO:0000256" key="2">
    <source>
        <dbReference type="ARBA" id="ARBA00022448"/>
    </source>
</evidence>
<dbReference type="InterPro" id="IPR035906">
    <property type="entry name" value="MetI-like_sf"/>
</dbReference>
<evidence type="ECO:0000256" key="7">
    <source>
        <dbReference type="RuleBase" id="RU363032"/>
    </source>
</evidence>
<sequence>MDVKNRKNIGWYLLFTVPLLVIFTIVVVIPFVIGIYYAFFDWDGIGANPMVFTGLENFRVLLEDERFLRSAWLTVLFTVMSVVSVNVVGLAFALLVTSKLKLANLARTMLFMPYLIGGLILGYIWQFVFLDVFTLIGEVTGLESIFFNWLNNETFALFALVFVFTWQMAGYVMIVYIAGIQGIPGELVEAAKIDGASKWQRFMNITAPLLMPAFTISLFLTLSYGFKIYDVNLSLTGGGPANATELFAMNIYNEIFGYGNYGYGQAKAIVFFVIIAAITMTQVYITKKREVEM</sequence>
<feature type="transmembrane region" description="Helical" evidence="7">
    <location>
        <begin position="268"/>
        <end position="285"/>
    </location>
</feature>
<reference evidence="10" key="1">
    <citation type="journal article" date="2019" name="Int. J. Syst. Evol. Microbiol.">
        <title>The Global Catalogue of Microorganisms (GCM) 10K type strain sequencing project: providing services to taxonomists for standard genome sequencing and annotation.</title>
        <authorList>
            <consortium name="The Broad Institute Genomics Platform"/>
            <consortium name="The Broad Institute Genome Sequencing Center for Infectious Disease"/>
            <person name="Wu L."/>
            <person name="Ma J."/>
        </authorList>
    </citation>
    <scope>NUCLEOTIDE SEQUENCE [LARGE SCALE GENOMIC DNA]</scope>
    <source>
        <strain evidence="10">CGMCC 1.12151</strain>
    </source>
</reference>
<evidence type="ECO:0000313" key="9">
    <source>
        <dbReference type="EMBL" id="MFC4714093.1"/>
    </source>
</evidence>
<feature type="transmembrane region" description="Helical" evidence="7">
    <location>
        <begin position="156"/>
        <end position="181"/>
    </location>
</feature>
<feature type="transmembrane region" description="Helical" evidence="7">
    <location>
        <begin position="12"/>
        <end position="39"/>
    </location>
</feature>
<evidence type="ECO:0000256" key="4">
    <source>
        <dbReference type="ARBA" id="ARBA00022692"/>
    </source>
</evidence>
<dbReference type="PROSITE" id="PS50928">
    <property type="entry name" value="ABC_TM1"/>
    <property type="match status" value="1"/>
</dbReference>
<dbReference type="CDD" id="cd06261">
    <property type="entry name" value="TM_PBP2"/>
    <property type="match status" value="1"/>
</dbReference>
<evidence type="ECO:0000256" key="1">
    <source>
        <dbReference type="ARBA" id="ARBA00004651"/>
    </source>
</evidence>
<accession>A0ABV9MHJ4</accession>
<comment type="caution">
    <text evidence="9">The sequence shown here is derived from an EMBL/GenBank/DDBJ whole genome shotgun (WGS) entry which is preliminary data.</text>
</comment>
<dbReference type="SUPFAM" id="SSF161098">
    <property type="entry name" value="MetI-like"/>
    <property type="match status" value="1"/>
</dbReference>
<comment type="similarity">
    <text evidence="7">Belongs to the binding-protein-dependent transport system permease family.</text>
</comment>
<evidence type="ECO:0000256" key="6">
    <source>
        <dbReference type="ARBA" id="ARBA00023136"/>
    </source>
</evidence>
<dbReference type="Pfam" id="PF00528">
    <property type="entry name" value="BPD_transp_1"/>
    <property type="match status" value="1"/>
</dbReference>
<name>A0ABV9MHJ4_9BACL</name>
<feature type="transmembrane region" description="Helical" evidence="7">
    <location>
        <begin position="202"/>
        <end position="226"/>
    </location>
</feature>
<dbReference type="RefSeq" id="WP_377279826.1">
    <property type="nucleotide sequence ID" value="NZ_JBHSGL010000015.1"/>
</dbReference>
<feature type="transmembrane region" description="Helical" evidence="7">
    <location>
        <begin position="71"/>
        <end position="97"/>
    </location>
</feature>
<dbReference type="InterPro" id="IPR051393">
    <property type="entry name" value="ABC_transporter_permease"/>
</dbReference>
<dbReference type="Proteomes" id="UP001595932">
    <property type="component" value="Unassembled WGS sequence"/>
</dbReference>
<evidence type="ECO:0000259" key="8">
    <source>
        <dbReference type="PROSITE" id="PS50928"/>
    </source>
</evidence>
<feature type="domain" description="ABC transmembrane type-1" evidence="8">
    <location>
        <begin position="71"/>
        <end position="282"/>
    </location>
</feature>
<protein>
    <submittedName>
        <fullName evidence="9">Carbohydrate ABC transporter permease</fullName>
    </submittedName>
</protein>
<keyword evidence="10" id="KW-1185">Reference proteome</keyword>
<evidence type="ECO:0000313" key="10">
    <source>
        <dbReference type="Proteomes" id="UP001595932"/>
    </source>
</evidence>
<evidence type="ECO:0000256" key="3">
    <source>
        <dbReference type="ARBA" id="ARBA00022475"/>
    </source>
</evidence>
<dbReference type="EMBL" id="JBHSGL010000015">
    <property type="protein sequence ID" value="MFC4714093.1"/>
    <property type="molecule type" value="Genomic_DNA"/>
</dbReference>
<keyword evidence="4 7" id="KW-0812">Transmembrane</keyword>
<keyword evidence="3" id="KW-1003">Cell membrane</keyword>
<comment type="subcellular location">
    <subcellularLocation>
        <location evidence="1 7">Cell membrane</location>
        <topology evidence="1 7">Multi-pass membrane protein</topology>
    </subcellularLocation>
</comment>
<proteinExistence type="inferred from homology"/>
<keyword evidence="5 7" id="KW-1133">Transmembrane helix</keyword>
<dbReference type="Gene3D" id="1.10.3720.10">
    <property type="entry name" value="MetI-like"/>
    <property type="match status" value="1"/>
</dbReference>
<dbReference type="PANTHER" id="PTHR30193:SF41">
    <property type="entry name" value="DIACETYLCHITOBIOSE UPTAKE SYSTEM PERMEASE PROTEIN NGCF"/>
    <property type="match status" value="1"/>
</dbReference>
<evidence type="ECO:0000256" key="5">
    <source>
        <dbReference type="ARBA" id="ARBA00022989"/>
    </source>
</evidence>
<dbReference type="InterPro" id="IPR000515">
    <property type="entry name" value="MetI-like"/>
</dbReference>
<gene>
    <name evidence="9" type="ORF">ACFO5U_14690</name>
</gene>
<keyword evidence="2 7" id="KW-0813">Transport</keyword>